<dbReference type="AlphaFoldDB" id="A0A8D0H168"/>
<dbReference type="OMA" id="YRTAYHA"/>
<evidence type="ECO:0000259" key="2">
    <source>
        <dbReference type="SMART" id="SM00829"/>
    </source>
</evidence>
<accession>A0A8D0H168</accession>
<dbReference type="GO" id="GO:0016491">
    <property type="term" value="F:oxidoreductase activity"/>
    <property type="evidence" value="ECO:0007669"/>
    <property type="project" value="InterPro"/>
</dbReference>
<dbReference type="SUPFAM" id="SSF51735">
    <property type="entry name" value="NAD(P)-binding Rossmann-fold domains"/>
    <property type="match status" value="1"/>
</dbReference>
<dbReference type="InterPro" id="IPR013149">
    <property type="entry name" value="ADH-like_C"/>
</dbReference>
<dbReference type="InterPro" id="IPR051397">
    <property type="entry name" value="Zn-ADH-like_protein"/>
</dbReference>
<dbReference type="CDD" id="cd08241">
    <property type="entry name" value="QOR1"/>
    <property type="match status" value="1"/>
</dbReference>
<feature type="domain" description="Enoyl reductase (ER)" evidence="2">
    <location>
        <begin position="60"/>
        <end position="373"/>
    </location>
</feature>
<keyword evidence="4" id="KW-1185">Reference proteome</keyword>
<name>A0A8D0H168_SPHPU</name>
<protein>
    <recommendedName>
        <fullName evidence="2">Enoyl reductase (ER) domain-containing protein</fullName>
    </recommendedName>
</protein>
<dbReference type="Gene3D" id="3.40.50.720">
    <property type="entry name" value="NAD(P)-binding Rossmann-like Domain"/>
    <property type="match status" value="1"/>
</dbReference>
<dbReference type="Proteomes" id="UP000694392">
    <property type="component" value="Unplaced"/>
</dbReference>
<dbReference type="InterPro" id="IPR013154">
    <property type="entry name" value="ADH-like_N"/>
</dbReference>
<sequence length="376" mass="40752">MSAAVMGSLGRRWCTERGRILQLQHYRRNALLREQLGLSDMKNGILLESHRSYLAVLCTELSKPLVIRNVLSSLLQPCEVRVGVRCCGLNFADILACQGLYQEKHSPPFTPGMEFSGIVLETSASVDTLKEGDRVVGMTGSKALAEEYVADHRMLWKIPEDVSYEEAAALPVSYGTAILALQQRARTQPGETVLVTAAAGATGLATVDVAANVLQAKVIAAAGSDSKCSLTLQKGAFQTVNYSGASLKEEVKKLTANRGVNVVIETIGGNIFKEALHSLTWEGRIVVVGFAGGMIPSIPANLLLLKNVSVLGLYRSRYQHQDFPVFAATLASALQYCQKGWIRPHIGAVFKLEEVNEAFSYVTQRKSTGKVIISVQ</sequence>
<dbReference type="Pfam" id="PF00107">
    <property type="entry name" value="ADH_zinc_N"/>
    <property type="match status" value="1"/>
</dbReference>
<evidence type="ECO:0000313" key="4">
    <source>
        <dbReference type="Proteomes" id="UP000694392"/>
    </source>
</evidence>
<evidence type="ECO:0000313" key="3">
    <source>
        <dbReference type="Ensembl" id="ENSSPUP00000013817.1"/>
    </source>
</evidence>
<dbReference type="Gene3D" id="3.90.180.10">
    <property type="entry name" value="Medium-chain alcohol dehydrogenases, catalytic domain"/>
    <property type="match status" value="1"/>
</dbReference>
<comment type="similarity">
    <text evidence="1">Belongs to the zinc-containing alcohol dehydrogenase family. Quinone oxidoreductase subfamily.</text>
</comment>
<dbReference type="InterPro" id="IPR011032">
    <property type="entry name" value="GroES-like_sf"/>
</dbReference>
<dbReference type="InterPro" id="IPR020843">
    <property type="entry name" value="ER"/>
</dbReference>
<dbReference type="GO" id="GO:0005739">
    <property type="term" value="C:mitochondrion"/>
    <property type="evidence" value="ECO:0007669"/>
    <property type="project" value="TreeGrafter"/>
</dbReference>
<dbReference type="InterPro" id="IPR036291">
    <property type="entry name" value="NAD(P)-bd_dom_sf"/>
</dbReference>
<reference evidence="3" key="2">
    <citation type="submission" date="2025-09" db="UniProtKB">
        <authorList>
            <consortium name="Ensembl"/>
        </authorList>
    </citation>
    <scope>IDENTIFICATION</scope>
</reference>
<dbReference type="PANTHER" id="PTHR43677:SF4">
    <property type="entry name" value="QUINONE OXIDOREDUCTASE-LIKE PROTEIN 2"/>
    <property type="match status" value="1"/>
</dbReference>
<dbReference type="PANTHER" id="PTHR43677">
    <property type="entry name" value="SHORT-CHAIN DEHYDROGENASE/REDUCTASE"/>
    <property type="match status" value="1"/>
</dbReference>
<reference evidence="3" key="1">
    <citation type="submission" date="2025-08" db="UniProtKB">
        <authorList>
            <consortium name="Ensembl"/>
        </authorList>
    </citation>
    <scope>IDENTIFICATION</scope>
</reference>
<dbReference type="Ensembl" id="ENSSPUT00000014734.1">
    <property type="protein sequence ID" value="ENSSPUP00000013817.1"/>
    <property type="gene ID" value="ENSSPUG00000010651.1"/>
</dbReference>
<organism evidence="3 4">
    <name type="scientific">Sphenodon punctatus</name>
    <name type="common">Tuatara</name>
    <name type="synonym">Hatteria punctata</name>
    <dbReference type="NCBI Taxonomy" id="8508"/>
    <lineage>
        <taxon>Eukaryota</taxon>
        <taxon>Metazoa</taxon>
        <taxon>Chordata</taxon>
        <taxon>Craniata</taxon>
        <taxon>Vertebrata</taxon>
        <taxon>Euteleostomi</taxon>
        <taxon>Lepidosauria</taxon>
        <taxon>Sphenodontia</taxon>
        <taxon>Sphenodontidae</taxon>
        <taxon>Sphenodon</taxon>
    </lineage>
</organism>
<dbReference type="SMART" id="SM00829">
    <property type="entry name" value="PKS_ER"/>
    <property type="match status" value="1"/>
</dbReference>
<dbReference type="GeneTree" id="ENSGT00940000162916"/>
<dbReference type="Pfam" id="PF08240">
    <property type="entry name" value="ADH_N"/>
    <property type="match status" value="1"/>
</dbReference>
<dbReference type="SUPFAM" id="SSF50129">
    <property type="entry name" value="GroES-like"/>
    <property type="match status" value="1"/>
</dbReference>
<proteinExistence type="inferred from homology"/>
<evidence type="ECO:0000256" key="1">
    <source>
        <dbReference type="ARBA" id="ARBA00010371"/>
    </source>
</evidence>